<keyword evidence="1" id="KW-0472">Membrane</keyword>
<organism evidence="2 3">
    <name type="scientific">Oharaeibacter diazotrophicus</name>
    <dbReference type="NCBI Taxonomy" id="1920512"/>
    <lineage>
        <taxon>Bacteria</taxon>
        <taxon>Pseudomonadati</taxon>
        <taxon>Pseudomonadota</taxon>
        <taxon>Alphaproteobacteria</taxon>
        <taxon>Hyphomicrobiales</taxon>
        <taxon>Pleomorphomonadaceae</taxon>
        <taxon>Oharaeibacter</taxon>
    </lineage>
</organism>
<dbReference type="AlphaFoldDB" id="A0A4R6R907"/>
<sequence>MIGPILSALAVAEVKHRARRAARRAALTAVAGAFGAVALGFVVAAAYVALLPHLGPIGTPLAAAGLFAAVALVVLAVRGFGRHRRSLPAAETAAFGVAAGSAGGTSRGGGLMPSGRAVLLVPAAVFLGALVAGRLSGGR</sequence>
<feature type="transmembrane region" description="Helical" evidence="1">
    <location>
        <begin position="25"/>
        <end position="51"/>
    </location>
</feature>
<comment type="caution">
    <text evidence="2">The sequence shown here is derived from an EMBL/GenBank/DDBJ whole genome shotgun (WGS) entry which is preliminary data.</text>
</comment>
<proteinExistence type="predicted"/>
<keyword evidence="1" id="KW-1133">Transmembrane helix</keyword>
<accession>A0A4R6R907</accession>
<feature type="transmembrane region" description="Helical" evidence="1">
    <location>
        <begin position="117"/>
        <end position="136"/>
    </location>
</feature>
<gene>
    <name evidence="2" type="ORF">EDD54_3651</name>
</gene>
<reference evidence="2 3" key="1">
    <citation type="submission" date="2019-03" db="EMBL/GenBank/DDBJ databases">
        <title>Genomic Encyclopedia of Type Strains, Phase IV (KMG-IV): sequencing the most valuable type-strain genomes for metagenomic binning, comparative biology and taxonomic classification.</title>
        <authorList>
            <person name="Goeker M."/>
        </authorList>
    </citation>
    <scope>NUCLEOTIDE SEQUENCE [LARGE SCALE GENOMIC DNA]</scope>
    <source>
        <strain evidence="2 3">DSM 102969</strain>
    </source>
</reference>
<dbReference type="EMBL" id="SNXY01000010">
    <property type="protein sequence ID" value="TDP82384.1"/>
    <property type="molecule type" value="Genomic_DNA"/>
</dbReference>
<dbReference type="RefSeq" id="WP_126539446.1">
    <property type="nucleotide sequence ID" value="NZ_BSPM01000007.1"/>
</dbReference>
<name>A0A4R6R907_9HYPH</name>
<evidence type="ECO:0000313" key="3">
    <source>
        <dbReference type="Proteomes" id="UP000294547"/>
    </source>
</evidence>
<keyword evidence="3" id="KW-1185">Reference proteome</keyword>
<evidence type="ECO:0000313" key="2">
    <source>
        <dbReference type="EMBL" id="TDP82384.1"/>
    </source>
</evidence>
<protein>
    <submittedName>
        <fullName evidence="2">Uncharacterized protein</fullName>
    </submittedName>
</protein>
<dbReference type="Proteomes" id="UP000294547">
    <property type="component" value="Unassembled WGS sequence"/>
</dbReference>
<keyword evidence="1" id="KW-0812">Transmembrane</keyword>
<evidence type="ECO:0000256" key="1">
    <source>
        <dbReference type="SAM" id="Phobius"/>
    </source>
</evidence>
<feature type="transmembrane region" description="Helical" evidence="1">
    <location>
        <begin position="57"/>
        <end position="77"/>
    </location>
</feature>